<evidence type="ECO:0000256" key="1">
    <source>
        <dbReference type="SAM" id="SignalP"/>
    </source>
</evidence>
<evidence type="ECO:0000259" key="3">
    <source>
        <dbReference type="Pfam" id="PF18676"/>
    </source>
</evidence>
<gene>
    <name evidence="4" type="ORF">GO493_23845</name>
</gene>
<dbReference type="SUPFAM" id="SSF117281">
    <property type="entry name" value="Kelch motif"/>
    <property type="match status" value="1"/>
</dbReference>
<feature type="domain" description="MBG" evidence="3">
    <location>
        <begin position="836"/>
        <end position="906"/>
    </location>
</feature>
<accession>A0A7K1UAE7</accession>
<dbReference type="Pfam" id="PF13585">
    <property type="entry name" value="CHU_C"/>
    <property type="match status" value="1"/>
</dbReference>
<dbReference type="Proteomes" id="UP000461730">
    <property type="component" value="Unassembled WGS sequence"/>
</dbReference>
<feature type="domain" description="MBG" evidence="3">
    <location>
        <begin position="1217"/>
        <end position="1286"/>
    </location>
</feature>
<feature type="domain" description="MBG" evidence="3">
    <location>
        <begin position="1065"/>
        <end position="1134"/>
    </location>
</feature>
<evidence type="ECO:0000313" key="4">
    <source>
        <dbReference type="EMBL" id="MVT11323.1"/>
    </source>
</evidence>
<feature type="domain" description="Cadherin-like beta-sandwich-like" evidence="2">
    <location>
        <begin position="501"/>
        <end position="597"/>
    </location>
</feature>
<dbReference type="Gene3D" id="2.120.10.80">
    <property type="entry name" value="Kelch-type beta propeller"/>
    <property type="match status" value="1"/>
</dbReference>
<reference evidence="4 5" key="1">
    <citation type="submission" date="2019-12" db="EMBL/GenBank/DDBJ databases">
        <title>Chitinophaga sp. strain ysch24 (GDMCC 1.1355), whole genome shotgun sequence.</title>
        <authorList>
            <person name="Zhang X."/>
        </authorList>
    </citation>
    <scope>NUCLEOTIDE SEQUENCE [LARGE SCALE GENOMIC DNA]</scope>
    <source>
        <strain evidence="5">ysch24</strain>
    </source>
</reference>
<feature type="domain" description="MBG" evidence="3">
    <location>
        <begin position="1368"/>
        <end position="1443"/>
    </location>
</feature>
<feature type="domain" description="MBG" evidence="3">
    <location>
        <begin position="760"/>
        <end position="830"/>
    </location>
</feature>
<evidence type="ECO:0000259" key="2">
    <source>
        <dbReference type="Pfam" id="PF12733"/>
    </source>
</evidence>
<feature type="signal peptide" evidence="1">
    <location>
        <begin position="1"/>
        <end position="20"/>
    </location>
</feature>
<keyword evidence="1" id="KW-0732">Signal</keyword>
<feature type="domain" description="MBG" evidence="3">
    <location>
        <begin position="1292"/>
        <end position="1362"/>
    </location>
</feature>
<dbReference type="SUPFAM" id="SSF49373">
    <property type="entry name" value="Invasin/intimin cell-adhesion fragments"/>
    <property type="match status" value="2"/>
</dbReference>
<dbReference type="SUPFAM" id="SSF81296">
    <property type="entry name" value="E set domains"/>
    <property type="match status" value="1"/>
</dbReference>
<comment type="caution">
    <text evidence="4">The sequence shown here is derived from an EMBL/GenBank/DDBJ whole genome shotgun (WGS) entry which is preliminary data.</text>
</comment>
<feature type="chain" id="PRO_5029874059" evidence="1">
    <location>
        <begin position="21"/>
        <end position="1702"/>
    </location>
</feature>
<proteinExistence type="predicted"/>
<dbReference type="InterPro" id="IPR026341">
    <property type="entry name" value="T9SS_type_B"/>
</dbReference>
<feature type="domain" description="MBG" evidence="3">
    <location>
        <begin position="1141"/>
        <end position="1210"/>
    </location>
</feature>
<dbReference type="Gene3D" id="3.30.160.710">
    <property type="match status" value="1"/>
</dbReference>
<name>A0A7K1UAE7_9BACT</name>
<dbReference type="InterPro" id="IPR011043">
    <property type="entry name" value="Gal_Oxase/kelch_b-propeller"/>
</dbReference>
<dbReference type="NCBIfam" id="TIGR04131">
    <property type="entry name" value="Bac_Flav_CTERM"/>
    <property type="match status" value="1"/>
</dbReference>
<dbReference type="SUPFAM" id="SSF50965">
    <property type="entry name" value="Galactose oxidase, central domain"/>
    <property type="match status" value="1"/>
</dbReference>
<dbReference type="InterPro" id="IPR014756">
    <property type="entry name" value="Ig_E-set"/>
</dbReference>
<dbReference type="Pfam" id="PF18676">
    <property type="entry name" value="MBG_2"/>
    <property type="match status" value="10"/>
</dbReference>
<dbReference type="InterPro" id="IPR025883">
    <property type="entry name" value="Cadherin-like_domain"/>
</dbReference>
<dbReference type="Pfam" id="PF12733">
    <property type="entry name" value="Cadherin-like"/>
    <property type="match status" value="1"/>
</dbReference>
<feature type="domain" description="MBG" evidence="3">
    <location>
        <begin position="913"/>
        <end position="982"/>
    </location>
</feature>
<dbReference type="InterPro" id="IPR041286">
    <property type="entry name" value="MBG_2"/>
</dbReference>
<dbReference type="InterPro" id="IPR008964">
    <property type="entry name" value="Invasin/intimin_cell_adhesion"/>
</dbReference>
<feature type="domain" description="MBG" evidence="3">
    <location>
        <begin position="684"/>
        <end position="754"/>
    </location>
</feature>
<keyword evidence="5" id="KW-1185">Reference proteome</keyword>
<organism evidence="4 5">
    <name type="scientific">Chitinophaga tropicalis</name>
    <dbReference type="NCBI Taxonomy" id="2683588"/>
    <lineage>
        <taxon>Bacteria</taxon>
        <taxon>Pseudomonadati</taxon>
        <taxon>Bacteroidota</taxon>
        <taxon>Chitinophagia</taxon>
        <taxon>Chitinophagales</taxon>
        <taxon>Chitinophagaceae</taxon>
        <taxon>Chitinophaga</taxon>
    </lineage>
</organism>
<protein>
    <submittedName>
        <fullName evidence="4">T9SS type B sorting domain-containing protein</fullName>
    </submittedName>
</protein>
<sequence length="1702" mass="174739">MMKRILIFLLFTGCSIISTAKPLAGRAAPSIASFTPALGPVGTLVTITGTDLSGLTALSIGGKAAIAVSNTGSSLVAMVMAGAVTGSISVTTAAGTATSSSNFIITISPAPNVQQGSKLVGTGNAGTALQGTAVALSADGNTAVVGGYSDNNGMGAAWIFTRSGGTWSQQGNKLVGTGATGTYISQGRSVGISADGNTVILGGITDNANMGAAWIFVRNGTTWTQQGNKLVGTGNTGTAFQGYSVALSADGNTALVGGKSDNSGIGATWVFVRSGTTWSQQGNKLVGTGGIGNPNQGTSVSLSSDGNTAIVGGESDNSTKGAAWIFVRSGTSWSQQGSKLLGTGSSGNPHQGQTVSINADGNTAIVGGFGDNGGIGAAWVFVRSGTSWSQQGSKLTATDILSPGSLGYSVSLSADGNTAVVGGATDNSSEGAAWVYTRSGTTWTQQGNKRVGTGNVGTATQGMSVSLSADGNTFISGGNMDNSNMGATWVFRYLSDNADLSALALSSGTLLPAFNSGTTAYTASVGNTVGSITVTPVQAEANATVAVQVNGGGYTNVAAGNASGPLALNVGSNTIDVKVTAADGTTVKIYTVTVTRRETQTITFTALSNSTYGDDPFNLPAYGGASGNPLTFTSSNTTVATISNGTVTILAAGTTTITASQAGNANYDAAADVIRTLVVNKKSITVTANAQSKTYGDADPALTYTFTPALVAGDAFTGTLSRAAGENIGAYAINQNTLALSGNYILNYTGADLTIGTKTITVTANAQSKTYGDADPVLTYTFTPALVTGDAFTGTLGRAAGENAGLYTIIKNTLTLNSNYVLNYTGANLTIGKKTITVTADDQRKGYGDADPVLTYTFTPALVTGDAFTGTLKRMAGENIGTYNIKQYSLALNSNYILDYYDADLTITRRIIAVTADAKSKTYGDADPALTYTFTPSLLAGDGFAGTLSRTAGESVGSYTIDQNTLSLNSNYTLIYTTDLLTIGAKAITVTAGAKSKTYGDTDPALTYTFTPALVTGDAFTGTLSRAAGENFGTYAINQSTLALSSNYDLNYISADLTIGKKTVAVTANAQNKTYGDADPAFTYTVAPALITGDAFTGTLSRTAGEGVGTYAINQNTLSLNNNYILNYTSADLTIGEKTVVVTANAQSKTYGDADPVFTYTVAPALVTGDGFTGALSRTAGESIGTYAINQNSLSLNSNYVLNYASADLTIGKKTVVVTADAQNKTYGDTDPALTYTFAPALITGDAFTGILSRTVGESIGTYSINRNTLSLNSNYVLSYTGADLTIGAKVITVTANAQNKTYGDTDPALTYTFTPALITGDAFAGTLSRTAGENVGTYSINQNTLSLGQNYILNYTAADLTIKKKSLTISADDKNKVFGTANPILSATYTGFTGTDNETVLNTPVVLTTTADINSPVGTYPIRAGGATSQNYDISFVDGTLTITSSNQHIDFEALEDKLSTDGTFTLTATATSGLPVIYTSSNSAIARIVNGNQVEILQAGTVIITASQDGNVNYTAATPVSQQLTILDNPLPVIVIESNKGNSISKGETVLLTAGGANTYQWLAANGIVSGENTSVLTVRPSVTTTYTVTGSNQYGRSSTQTFTLEVKDDLEAVGATNILTPNGDGINDYWIVRNIDMFPNNEVKIFDRSGRLVYTKKGYTNNWGATVNGSPLAEGTYYYIIDFGNGAGIKKGFITVIRR</sequence>
<dbReference type="Gene3D" id="2.60.40.1080">
    <property type="match status" value="2"/>
</dbReference>
<feature type="domain" description="MBG" evidence="3">
    <location>
        <begin position="988"/>
        <end position="1058"/>
    </location>
</feature>
<dbReference type="InterPro" id="IPR013783">
    <property type="entry name" value="Ig-like_fold"/>
</dbReference>
<dbReference type="InterPro" id="IPR015915">
    <property type="entry name" value="Kelch-typ_b-propeller"/>
</dbReference>
<dbReference type="EMBL" id="WRXN01000012">
    <property type="protein sequence ID" value="MVT11323.1"/>
    <property type="molecule type" value="Genomic_DNA"/>
</dbReference>
<evidence type="ECO:0000313" key="5">
    <source>
        <dbReference type="Proteomes" id="UP000461730"/>
    </source>
</evidence>
<dbReference type="Gene3D" id="2.60.40.10">
    <property type="entry name" value="Immunoglobulins"/>
    <property type="match status" value="1"/>
</dbReference>